<name>A0A6J4N4E1_9CHLR</name>
<dbReference type="CDD" id="cd06261">
    <property type="entry name" value="TM_PBP2"/>
    <property type="match status" value="1"/>
</dbReference>
<dbReference type="AlphaFoldDB" id="A0A6J4N4E1"/>
<feature type="domain" description="ABC transmembrane type-1" evidence="9">
    <location>
        <begin position="99"/>
        <end position="288"/>
    </location>
</feature>
<evidence type="ECO:0000313" key="10">
    <source>
        <dbReference type="EMBL" id="CAA9377057.1"/>
    </source>
</evidence>
<dbReference type="PROSITE" id="PS50928">
    <property type="entry name" value="ABC_TM1"/>
    <property type="match status" value="1"/>
</dbReference>
<feature type="transmembrane region" description="Helical" evidence="7">
    <location>
        <begin position="98"/>
        <end position="124"/>
    </location>
</feature>
<feature type="transmembrane region" description="Helical" evidence="7">
    <location>
        <begin position="136"/>
        <end position="158"/>
    </location>
</feature>
<evidence type="ECO:0000256" key="3">
    <source>
        <dbReference type="ARBA" id="ARBA00022475"/>
    </source>
</evidence>
<dbReference type="GO" id="GO:0055085">
    <property type="term" value="P:transmembrane transport"/>
    <property type="evidence" value="ECO:0007669"/>
    <property type="project" value="InterPro"/>
</dbReference>
<comment type="subcellular location">
    <subcellularLocation>
        <location evidence="1 7">Cell membrane</location>
        <topology evidence="1 7">Multi-pass membrane protein</topology>
    </subcellularLocation>
</comment>
<evidence type="ECO:0000259" key="9">
    <source>
        <dbReference type="PROSITE" id="PS50928"/>
    </source>
</evidence>
<feature type="transmembrane region" description="Helical" evidence="7">
    <location>
        <begin position="267"/>
        <end position="288"/>
    </location>
</feature>
<comment type="similarity">
    <text evidence="7">Belongs to the binding-protein-dependent transport system permease family.</text>
</comment>
<feature type="transmembrane region" description="Helical" evidence="7">
    <location>
        <begin position="170"/>
        <end position="192"/>
    </location>
</feature>
<dbReference type="SUPFAM" id="SSF161098">
    <property type="entry name" value="MetI-like"/>
    <property type="match status" value="1"/>
</dbReference>
<keyword evidence="3" id="KW-1003">Cell membrane</keyword>
<evidence type="ECO:0000256" key="5">
    <source>
        <dbReference type="ARBA" id="ARBA00022989"/>
    </source>
</evidence>
<feature type="transmembrane region" description="Helical" evidence="7">
    <location>
        <begin position="38"/>
        <end position="60"/>
    </location>
</feature>
<dbReference type="InterPro" id="IPR000515">
    <property type="entry name" value="MetI-like"/>
</dbReference>
<keyword evidence="6 7" id="KW-0472">Membrane</keyword>
<accession>A0A6J4N4E1</accession>
<keyword evidence="4 7" id="KW-0812">Transmembrane</keyword>
<dbReference type="EMBL" id="CADCTR010002985">
    <property type="protein sequence ID" value="CAA9377057.1"/>
    <property type="molecule type" value="Genomic_DNA"/>
</dbReference>
<dbReference type="Pfam" id="PF00528">
    <property type="entry name" value="BPD_transp_1"/>
    <property type="match status" value="1"/>
</dbReference>
<sequence length="304" mass="33695">MTETTQEVPRRPPSGSYPAEDARASATFGAQFASAWPYLAYAVLMALAFLTLVPIIWMVLTAFKSPSEVVTSPPTLIPTTWHPENFIDAWRAAPFGQYLANTVLIAGSVAILETVTSAFAAYAFARLRFPGRDFLFLVYLGTLMIPRQVTLIPQFILMRELGWVDTYQGLIIPQAFSAFGTFLLRQFFVGIPRELEDAARIDGASRFECFRRIILPLSGAALATLMVFAFLFQWNNLLWPLVMSNTDSTRPVAVGLRAFQGQYSTDWNLLMAAAALATIPVIVVYVAAQRWFVRGITLSGFGGR</sequence>
<evidence type="ECO:0000256" key="2">
    <source>
        <dbReference type="ARBA" id="ARBA00022448"/>
    </source>
</evidence>
<feature type="region of interest" description="Disordered" evidence="8">
    <location>
        <begin position="1"/>
        <end position="20"/>
    </location>
</feature>
<evidence type="ECO:0000256" key="8">
    <source>
        <dbReference type="SAM" id="MobiDB-lite"/>
    </source>
</evidence>
<dbReference type="InterPro" id="IPR035906">
    <property type="entry name" value="MetI-like_sf"/>
</dbReference>
<evidence type="ECO:0000256" key="7">
    <source>
        <dbReference type="RuleBase" id="RU363032"/>
    </source>
</evidence>
<dbReference type="PANTHER" id="PTHR43744">
    <property type="entry name" value="ABC TRANSPORTER PERMEASE PROTEIN MG189-RELATED-RELATED"/>
    <property type="match status" value="1"/>
</dbReference>
<evidence type="ECO:0000256" key="4">
    <source>
        <dbReference type="ARBA" id="ARBA00022692"/>
    </source>
</evidence>
<evidence type="ECO:0000256" key="1">
    <source>
        <dbReference type="ARBA" id="ARBA00004651"/>
    </source>
</evidence>
<keyword evidence="5 7" id="KW-1133">Transmembrane helix</keyword>
<dbReference type="Gene3D" id="1.10.3720.10">
    <property type="entry name" value="MetI-like"/>
    <property type="match status" value="1"/>
</dbReference>
<gene>
    <name evidence="10" type="ORF">AVDCRST_MAG93-8903</name>
</gene>
<dbReference type="GO" id="GO:0005886">
    <property type="term" value="C:plasma membrane"/>
    <property type="evidence" value="ECO:0007669"/>
    <property type="project" value="UniProtKB-SubCell"/>
</dbReference>
<feature type="transmembrane region" description="Helical" evidence="7">
    <location>
        <begin position="213"/>
        <end position="234"/>
    </location>
</feature>
<dbReference type="PANTHER" id="PTHR43744:SF12">
    <property type="entry name" value="ABC TRANSPORTER PERMEASE PROTEIN MG189-RELATED"/>
    <property type="match status" value="1"/>
</dbReference>
<keyword evidence="2 7" id="KW-0813">Transport</keyword>
<protein>
    <submittedName>
        <fullName evidence="10">ABC transporter, permease protein 2 (Cluster 1, maltose/g3p/polyamine/iron)</fullName>
    </submittedName>
</protein>
<reference evidence="10" key="1">
    <citation type="submission" date="2020-02" db="EMBL/GenBank/DDBJ databases">
        <authorList>
            <person name="Meier V. D."/>
        </authorList>
    </citation>
    <scope>NUCLEOTIDE SEQUENCE</scope>
    <source>
        <strain evidence="10">AVDCRST_MAG93</strain>
    </source>
</reference>
<proteinExistence type="inferred from homology"/>
<evidence type="ECO:0000256" key="6">
    <source>
        <dbReference type="ARBA" id="ARBA00023136"/>
    </source>
</evidence>
<organism evidence="10">
    <name type="scientific">uncultured Chloroflexia bacterium</name>
    <dbReference type="NCBI Taxonomy" id="1672391"/>
    <lineage>
        <taxon>Bacteria</taxon>
        <taxon>Bacillati</taxon>
        <taxon>Chloroflexota</taxon>
        <taxon>Chloroflexia</taxon>
        <taxon>environmental samples</taxon>
    </lineage>
</organism>